<dbReference type="EMBL" id="ML732179">
    <property type="protein sequence ID" value="KAB8076558.1"/>
    <property type="molecule type" value="Genomic_DNA"/>
</dbReference>
<proteinExistence type="predicted"/>
<keyword evidence="5" id="KW-1185">Reference proteome</keyword>
<organism evidence="4 5">
    <name type="scientific">Aspergillus leporis</name>
    <dbReference type="NCBI Taxonomy" id="41062"/>
    <lineage>
        <taxon>Eukaryota</taxon>
        <taxon>Fungi</taxon>
        <taxon>Dikarya</taxon>
        <taxon>Ascomycota</taxon>
        <taxon>Pezizomycotina</taxon>
        <taxon>Eurotiomycetes</taxon>
        <taxon>Eurotiomycetidae</taxon>
        <taxon>Eurotiales</taxon>
        <taxon>Aspergillaceae</taxon>
        <taxon>Aspergillus</taxon>
        <taxon>Aspergillus subgen. Circumdati</taxon>
    </lineage>
</organism>
<evidence type="ECO:0000313" key="4">
    <source>
        <dbReference type="EMBL" id="KAB8076558.1"/>
    </source>
</evidence>
<dbReference type="Proteomes" id="UP000326565">
    <property type="component" value="Unassembled WGS sequence"/>
</dbReference>
<accession>A0A5N5X727</accession>
<gene>
    <name evidence="4" type="ORF">BDV29DRAFT_169910</name>
</gene>
<dbReference type="OrthoDB" id="4486874at2759"/>
<feature type="non-terminal residue" evidence="4">
    <location>
        <position position="173"/>
    </location>
</feature>
<dbReference type="SUPFAM" id="SSF57959">
    <property type="entry name" value="Leucine zipper domain"/>
    <property type="match status" value="1"/>
</dbReference>
<feature type="domain" description="BZIP" evidence="3">
    <location>
        <begin position="45"/>
        <end position="100"/>
    </location>
</feature>
<name>A0A5N5X727_9EURO</name>
<feature type="region of interest" description="Disordered" evidence="2">
    <location>
        <begin position="1"/>
        <end position="37"/>
    </location>
</feature>
<dbReference type="GO" id="GO:0003700">
    <property type="term" value="F:DNA-binding transcription factor activity"/>
    <property type="evidence" value="ECO:0007669"/>
    <property type="project" value="InterPro"/>
</dbReference>
<dbReference type="Gene3D" id="1.20.5.170">
    <property type="match status" value="1"/>
</dbReference>
<reference evidence="4 5" key="1">
    <citation type="submission" date="2019-04" db="EMBL/GenBank/DDBJ databases">
        <title>Friends and foes A comparative genomics study of 23 Aspergillus species from section Flavi.</title>
        <authorList>
            <consortium name="DOE Joint Genome Institute"/>
            <person name="Kjaerbolling I."/>
            <person name="Vesth T."/>
            <person name="Frisvad J.C."/>
            <person name="Nybo J.L."/>
            <person name="Theobald S."/>
            <person name="Kildgaard S."/>
            <person name="Isbrandt T."/>
            <person name="Kuo A."/>
            <person name="Sato A."/>
            <person name="Lyhne E.K."/>
            <person name="Kogle M.E."/>
            <person name="Wiebenga A."/>
            <person name="Kun R.S."/>
            <person name="Lubbers R.J."/>
            <person name="Makela M.R."/>
            <person name="Barry K."/>
            <person name="Chovatia M."/>
            <person name="Clum A."/>
            <person name="Daum C."/>
            <person name="Haridas S."/>
            <person name="He G."/>
            <person name="LaButti K."/>
            <person name="Lipzen A."/>
            <person name="Mondo S."/>
            <person name="Riley R."/>
            <person name="Salamov A."/>
            <person name="Simmons B.A."/>
            <person name="Magnuson J.K."/>
            <person name="Henrissat B."/>
            <person name="Mortensen U.H."/>
            <person name="Larsen T.O."/>
            <person name="Devries R.P."/>
            <person name="Grigoriev I.V."/>
            <person name="Machida M."/>
            <person name="Baker S.E."/>
            <person name="Andersen M.R."/>
        </authorList>
    </citation>
    <scope>NUCLEOTIDE SEQUENCE [LARGE SCALE GENOMIC DNA]</scope>
    <source>
        <strain evidence="4 5">CBS 151.66</strain>
    </source>
</reference>
<keyword evidence="1" id="KW-0175">Coiled coil</keyword>
<dbReference type="InterPro" id="IPR046347">
    <property type="entry name" value="bZIP_sf"/>
</dbReference>
<feature type="compositionally biased region" description="Polar residues" evidence="2">
    <location>
        <begin position="10"/>
        <end position="28"/>
    </location>
</feature>
<dbReference type="AlphaFoldDB" id="A0A5N5X727"/>
<dbReference type="CDD" id="cd14688">
    <property type="entry name" value="bZIP_YAP"/>
    <property type="match status" value="1"/>
</dbReference>
<dbReference type="Pfam" id="PF00170">
    <property type="entry name" value="bZIP_1"/>
    <property type="match status" value="1"/>
</dbReference>
<protein>
    <recommendedName>
        <fullName evidence="3">BZIP domain-containing protein</fullName>
    </recommendedName>
</protein>
<evidence type="ECO:0000259" key="3">
    <source>
        <dbReference type="Pfam" id="PF00170"/>
    </source>
</evidence>
<evidence type="ECO:0000256" key="1">
    <source>
        <dbReference type="SAM" id="Coils"/>
    </source>
</evidence>
<feature type="coiled-coil region" evidence="1">
    <location>
        <begin position="73"/>
        <end position="127"/>
    </location>
</feature>
<evidence type="ECO:0000313" key="5">
    <source>
        <dbReference type="Proteomes" id="UP000326565"/>
    </source>
</evidence>
<evidence type="ECO:0000256" key="2">
    <source>
        <dbReference type="SAM" id="MobiDB-lite"/>
    </source>
</evidence>
<sequence length="173" mass="19612">MDNPPKCSRLASSRLHQNRSHASLSKHTGYQEDKRGTAKYRGITEHRRIQMREAQRKYRFKKDATISVLQQRNAELESTLVAMGSTIAKLQDQIALLQQVEHKAEAMASLRTTAERLQADVTKAQRQPGSALCVDGRSDFHHDYRVHSTLWQTTLGEQISSRPVSALGYEVLN</sequence>
<dbReference type="InterPro" id="IPR004827">
    <property type="entry name" value="bZIP"/>
</dbReference>